<evidence type="ECO:0000313" key="1">
    <source>
        <dbReference type="EMBL" id="NNF06649.1"/>
    </source>
</evidence>
<dbReference type="Proteomes" id="UP000547674">
    <property type="component" value="Unassembled WGS sequence"/>
</dbReference>
<organism evidence="1 2">
    <name type="scientific">Eiseniibacteriota bacterium</name>
    <dbReference type="NCBI Taxonomy" id="2212470"/>
    <lineage>
        <taxon>Bacteria</taxon>
        <taxon>Candidatus Eiseniibacteriota</taxon>
    </lineage>
</organism>
<comment type="caution">
    <text evidence="1">The sequence shown here is derived from an EMBL/GenBank/DDBJ whole genome shotgun (WGS) entry which is preliminary data.</text>
</comment>
<dbReference type="EMBL" id="JABDJR010000310">
    <property type="protein sequence ID" value="NNF06649.1"/>
    <property type="molecule type" value="Genomic_DNA"/>
</dbReference>
<evidence type="ECO:0000313" key="2">
    <source>
        <dbReference type="Proteomes" id="UP000547674"/>
    </source>
</evidence>
<evidence type="ECO:0008006" key="3">
    <source>
        <dbReference type="Google" id="ProtNLM"/>
    </source>
</evidence>
<name>A0A7Y2H223_UNCEI</name>
<gene>
    <name evidence="1" type="ORF">HKN21_07805</name>
</gene>
<reference evidence="1 2" key="1">
    <citation type="submission" date="2020-03" db="EMBL/GenBank/DDBJ databases">
        <title>Metabolic flexibility allows generalist bacteria to become dominant in a frequently disturbed ecosystem.</title>
        <authorList>
            <person name="Chen Y.-J."/>
            <person name="Leung P.M."/>
            <person name="Bay S.K."/>
            <person name="Hugenholtz P."/>
            <person name="Kessler A.J."/>
            <person name="Shelley G."/>
            <person name="Waite D.W."/>
            <person name="Cook P.L."/>
            <person name="Greening C."/>
        </authorList>
    </citation>
    <scope>NUCLEOTIDE SEQUENCE [LARGE SCALE GENOMIC DNA]</scope>
    <source>
        <strain evidence="1">SS_bin_28</strain>
    </source>
</reference>
<accession>A0A7Y2H223</accession>
<sequence>MEFVPRSFSRTSLVGIITAVMLVALAWAPRVSAQEPEPLLGVDISHRLGVGFSFSEAPLGFRYFWSRRYGVDAGLGLRSDDFASFRQTTVVLDGAFLYALAPGERVNAFLRLGTQFRNVDRPAGSTSTVQFSGALEYEVFLNNSIGILARAGVFLDLTSPPSGNDRASFGTRSGMLTSAGIHYYFEEQTDPPSRDHE</sequence>
<dbReference type="AlphaFoldDB" id="A0A7Y2H223"/>
<protein>
    <recommendedName>
        <fullName evidence="3">Outer membrane protein beta-barrel domain-containing protein</fullName>
    </recommendedName>
</protein>
<proteinExistence type="predicted"/>